<reference evidence="2 3" key="1">
    <citation type="submission" date="2021-04" db="EMBL/GenBank/DDBJ databases">
        <title>Genome analysis of Polyangium sp.</title>
        <authorList>
            <person name="Li Y."/>
            <person name="Wang J."/>
        </authorList>
    </citation>
    <scope>NUCLEOTIDE SEQUENCE [LARGE SCALE GENOMIC DNA]</scope>
    <source>
        <strain evidence="2 3">SDU14</strain>
    </source>
</reference>
<dbReference type="RefSeq" id="WP_272459827.1">
    <property type="nucleotide sequence ID" value="NZ_JAGTJJ010000074.1"/>
</dbReference>
<keyword evidence="3" id="KW-1185">Reference proteome</keyword>
<comment type="caution">
    <text evidence="2">The sequence shown here is derived from an EMBL/GenBank/DDBJ whole genome shotgun (WGS) entry which is preliminary data.</text>
</comment>
<dbReference type="InterPro" id="IPR007505">
    <property type="entry name" value="PDDEXK_7"/>
</dbReference>
<feature type="domain" description="DUF2357" evidence="1">
    <location>
        <begin position="64"/>
        <end position="310"/>
    </location>
</feature>
<dbReference type="InterPro" id="IPR018633">
    <property type="entry name" value="DUF2357"/>
</dbReference>
<evidence type="ECO:0000313" key="3">
    <source>
        <dbReference type="Proteomes" id="UP001151081"/>
    </source>
</evidence>
<dbReference type="Pfam" id="PF09823">
    <property type="entry name" value="DUF2357"/>
    <property type="match status" value="1"/>
</dbReference>
<organism evidence="2 3">
    <name type="scientific">Polyangium jinanense</name>
    <dbReference type="NCBI Taxonomy" id="2829994"/>
    <lineage>
        <taxon>Bacteria</taxon>
        <taxon>Pseudomonadati</taxon>
        <taxon>Myxococcota</taxon>
        <taxon>Polyangia</taxon>
        <taxon>Polyangiales</taxon>
        <taxon>Polyangiaceae</taxon>
        <taxon>Polyangium</taxon>
    </lineage>
</organism>
<dbReference type="AlphaFoldDB" id="A0A9X4AZM9"/>
<evidence type="ECO:0000259" key="1">
    <source>
        <dbReference type="Pfam" id="PF09823"/>
    </source>
</evidence>
<protein>
    <submittedName>
        <fullName evidence="2">DUF2357 domain-containing protein</fullName>
    </submittedName>
</protein>
<dbReference type="Proteomes" id="UP001151081">
    <property type="component" value="Unassembled WGS sequence"/>
</dbReference>
<sequence length="529" mass="59541">MTAMALDASSIRICEAKSGRAVEQDASGVFAIHDQRRYVIRSETALVPHEPVLQVQPLSEGRLGTLYFQNYVGLAEMGGLRFRVQHAKLTETAFSRMLDGVVADVADLAFDYGSPTALPFARDDLAASADVRYHALAYLRHIMRRVDRGDGLLGHFLQIARVPHRCMEAEPKWSPVARASSLGPSGLLGVASHPERLVPIPAGSSLSRTGLGRRLPGSTFPAEVLVSARMESFDTHENRLVLHVLQFASELVRAFEGRETMNPDLRTDVRVMREELDWMLSFDFLREVGPLQMVPLQSSVLQRREGYREFLGHFLRLSLSSALAEDRHRWQALLDLKDGALLYELWCFFEVKRVLDVLLGKPGSANLAVTEEERRRVPWSAKLRYQDGQVELVYNPSYRRRSGSYSVTLRPDIVVRVERSSGWEALIFDAKLKFEGDRLDELEDQDPSDWDRTVAREDLYKMHTYRDAIREAVGAFVLYPGSRTVTYAEGKDIPIWGGIGALPLDPSLPTEDLRAFLATFLWPDASPMG</sequence>
<gene>
    <name evidence="2" type="ORF">KEG57_48940</name>
</gene>
<accession>A0A9X4AZM9</accession>
<name>A0A9X4AZM9_9BACT</name>
<dbReference type="Pfam" id="PF04411">
    <property type="entry name" value="PDDEXK_7"/>
    <property type="match status" value="1"/>
</dbReference>
<evidence type="ECO:0000313" key="2">
    <source>
        <dbReference type="EMBL" id="MDC3988490.1"/>
    </source>
</evidence>
<dbReference type="EMBL" id="JAGTJJ010000074">
    <property type="protein sequence ID" value="MDC3988490.1"/>
    <property type="molecule type" value="Genomic_DNA"/>
</dbReference>
<proteinExistence type="predicted"/>